<dbReference type="PANTHER" id="PTHR33710">
    <property type="entry name" value="BNAC02G09200D PROTEIN"/>
    <property type="match status" value="1"/>
</dbReference>
<dbReference type="SUPFAM" id="SSF56219">
    <property type="entry name" value="DNase I-like"/>
    <property type="match status" value="1"/>
</dbReference>
<evidence type="ECO:0000313" key="3">
    <source>
        <dbReference type="Proteomes" id="UP001151760"/>
    </source>
</evidence>
<keyword evidence="3" id="KW-1185">Reference proteome</keyword>
<keyword evidence="1" id="KW-1133">Transmembrane helix</keyword>
<proteinExistence type="predicted"/>
<dbReference type="Proteomes" id="UP001151760">
    <property type="component" value="Unassembled WGS sequence"/>
</dbReference>
<dbReference type="EMBL" id="BQNB010008508">
    <property type="protein sequence ID" value="GJS50333.1"/>
    <property type="molecule type" value="Genomic_DNA"/>
</dbReference>
<keyword evidence="1" id="KW-0812">Transmembrane</keyword>
<dbReference type="InterPro" id="IPR036691">
    <property type="entry name" value="Endo/exonu/phosph_ase_sf"/>
</dbReference>
<gene>
    <name evidence="2" type="ORF">Tco_0600454</name>
</gene>
<protein>
    <submittedName>
        <fullName evidence="2">Cytochrome P450</fullName>
    </submittedName>
</protein>
<organism evidence="2 3">
    <name type="scientific">Tanacetum coccineum</name>
    <dbReference type="NCBI Taxonomy" id="301880"/>
    <lineage>
        <taxon>Eukaryota</taxon>
        <taxon>Viridiplantae</taxon>
        <taxon>Streptophyta</taxon>
        <taxon>Embryophyta</taxon>
        <taxon>Tracheophyta</taxon>
        <taxon>Spermatophyta</taxon>
        <taxon>Magnoliopsida</taxon>
        <taxon>eudicotyledons</taxon>
        <taxon>Gunneridae</taxon>
        <taxon>Pentapetalae</taxon>
        <taxon>asterids</taxon>
        <taxon>campanulids</taxon>
        <taxon>Asterales</taxon>
        <taxon>Asteraceae</taxon>
        <taxon>Asteroideae</taxon>
        <taxon>Anthemideae</taxon>
        <taxon>Anthemidinae</taxon>
        <taxon>Tanacetum</taxon>
    </lineage>
</organism>
<sequence length="406" mass="46044">MCEVRHCFLVNLNGRVVPIKMFEESFNASSLLSPLTISDGDFILRMILLVPLWLWLRTAMRFFPMLLSALLSLINWAMPYAMLITSPKDGIPDLNDPIDQVLEKNKHEIDIDVLLFSKVGSQLDKSGTIDKDDAVHIIGEQLGYSFNQVNRVVVDHVDPMVGASRGILTMWDSRTFSVDQTFTNRYFVGVVGYWIGTSNPIGLLDVYAPQSSPLKEALWSAIESLINTVNASWVVFGYFNVVRSQDERSGCYFDSGYARVFNDFISRTGLFDLPLGGRRFTRFDKDGRKASKLDRFLISSGFFDVWNDVNVSVLCRSYSDHCPLLIKVGALNASPKPYKVFDKWISNAEYRELVSSYWADSSITFPLDFGLKVKLKELRMSIKSWCSNHLAIQNNDKDSLSNNLIE</sequence>
<reference evidence="2" key="2">
    <citation type="submission" date="2022-01" db="EMBL/GenBank/DDBJ databases">
        <authorList>
            <person name="Yamashiro T."/>
            <person name="Shiraishi A."/>
            <person name="Satake H."/>
            <person name="Nakayama K."/>
        </authorList>
    </citation>
    <scope>NUCLEOTIDE SEQUENCE</scope>
</reference>
<comment type="caution">
    <text evidence="2">The sequence shown here is derived from an EMBL/GenBank/DDBJ whole genome shotgun (WGS) entry which is preliminary data.</text>
</comment>
<dbReference type="PANTHER" id="PTHR33710:SF64">
    <property type="entry name" value="ENDONUCLEASE_EXONUCLEASE_PHOSPHATASE DOMAIN-CONTAINING PROTEIN"/>
    <property type="match status" value="1"/>
</dbReference>
<evidence type="ECO:0000256" key="1">
    <source>
        <dbReference type="SAM" id="Phobius"/>
    </source>
</evidence>
<keyword evidence="1" id="KW-0472">Membrane</keyword>
<name>A0ABQ4WBZ0_9ASTR</name>
<feature type="transmembrane region" description="Helical" evidence="1">
    <location>
        <begin position="62"/>
        <end position="83"/>
    </location>
</feature>
<reference evidence="2" key="1">
    <citation type="journal article" date="2022" name="Int. J. Mol. Sci.">
        <title>Draft Genome of Tanacetum Coccineum: Genomic Comparison of Closely Related Tanacetum-Family Plants.</title>
        <authorList>
            <person name="Yamashiro T."/>
            <person name="Shiraishi A."/>
            <person name="Nakayama K."/>
            <person name="Satake H."/>
        </authorList>
    </citation>
    <scope>NUCLEOTIDE SEQUENCE</scope>
</reference>
<evidence type="ECO:0000313" key="2">
    <source>
        <dbReference type="EMBL" id="GJS50333.1"/>
    </source>
</evidence>
<accession>A0ABQ4WBZ0</accession>
<dbReference type="Gene3D" id="3.60.10.10">
    <property type="entry name" value="Endonuclease/exonuclease/phosphatase"/>
    <property type="match status" value="1"/>
</dbReference>